<gene>
    <name evidence="1" type="ORF">UFOVP760_79</name>
</gene>
<dbReference type="EMBL" id="LR798360">
    <property type="protein sequence ID" value="CAB5226300.1"/>
    <property type="molecule type" value="Genomic_DNA"/>
</dbReference>
<proteinExistence type="predicted"/>
<organism evidence="1">
    <name type="scientific">uncultured Caudovirales phage</name>
    <dbReference type="NCBI Taxonomy" id="2100421"/>
    <lineage>
        <taxon>Viruses</taxon>
        <taxon>Duplodnaviria</taxon>
        <taxon>Heunggongvirae</taxon>
        <taxon>Uroviricota</taxon>
        <taxon>Caudoviricetes</taxon>
        <taxon>Peduoviridae</taxon>
        <taxon>Maltschvirus</taxon>
        <taxon>Maltschvirus maltsch</taxon>
    </lineage>
</organism>
<accession>A0A6J7X640</accession>
<protein>
    <submittedName>
        <fullName evidence="1">Uncharacterized protein</fullName>
    </submittedName>
</protein>
<name>A0A6J7X640_9CAUD</name>
<reference evidence="1" key="1">
    <citation type="submission" date="2020-05" db="EMBL/GenBank/DDBJ databases">
        <authorList>
            <person name="Chiriac C."/>
            <person name="Salcher M."/>
            <person name="Ghai R."/>
            <person name="Kavagutti S V."/>
        </authorList>
    </citation>
    <scope>NUCLEOTIDE SEQUENCE</scope>
</reference>
<evidence type="ECO:0000313" key="1">
    <source>
        <dbReference type="EMBL" id="CAB5226300.1"/>
    </source>
</evidence>
<sequence>MSTFTITDAYRADVTTYKVELKGAYEGRYKVTRVRSSAGDQYFVFSDYLLGPHIHNPDIIELVKETINA</sequence>